<evidence type="ECO:0000259" key="6">
    <source>
        <dbReference type="Pfam" id="PF11527"/>
    </source>
</evidence>
<protein>
    <recommendedName>
        <fullName evidence="6">BART domain-containing protein</fullName>
    </recommendedName>
</protein>
<dbReference type="OrthoDB" id="441997at2759"/>
<comment type="caution">
    <text evidence="7">The sequence shown here is derived from an EMBL/GenBank/DDBJ whole genome shotgun (WGS) entry which is preliminary data.</text>
</comment>
<keyword evidence="5" id="KW-0966">Cell projection</keyword>
<evidence type="ECO:0000256" key="2">
    <source>
        <dbReference type="ARBA" id="ARBA00004496"/>
    </source>
</evidence>
<keyword evidence="8" id="KW-1185">Reference proteome</keyword>
<reference evidence="7" key="1">
    <citation type="submission" date="2021-02" db="EMBL/GenBank/DDBJ databases">
        <authorList>
            <person name="Dougan E. K."/>
            <person name="Rhodes N."/>
            <person name="Thang M."/>
            <person name="Chan C."/>
        </authorList>
    </citation>
    <scope>NUCLEOTIDE SEQUENCE</scope>
</reference>
<evidence type="ECO:0000313" key="7">
    <source>
        <dbReference type="EMBL" id="CAE7594391.1"/>
    </source>
</evidence>
<keyword evidence="4" id="KW-0969">Cilium</keyword>
<comment type="subcellular location">
    <subcellularLocation>
        <location evidence="1">Cell projection</location>
        <location evidence="1">Cilium</location>
    </subcellularLocation>
    <subcellularLocation>
        <location evidence="2">Cytoplasm</location>
    </subcellularLocation>
</comment>
<evidence type="ECO:0000256" key="1">
    <source>
        <dbReference type="ARBA" id="ARBA00004138"/>
    </source>
</evidence>
<dbReference type="GO" id="GO:0005929">
    <property type="term" value="C:cilium"/>
    <property type="evidence" value="ECO:0007669"/>
    <property type="project" value="UniProtKB-SubCell"/>
</dbReference>
<proteinExistence type="predicted"/>
<evidence type="ECO:0000256" key="5">
    <source>
        <dbReference type="ARBA" id="ARBA00023273"/>
    </source>
</evidence>
<organism evidence="7 8">
    <name type="scientific">Symbiodinium natans</name>
    <dbReference type="NCBI Taxonomy" id="878477"/>
    <lineage>
        <taxon>Eukaryota</taxon>
        <taxon>Sar</taxon>
        <taxon>Alveolata</taxon>
        <taxon>Dinophyceae</taxon>
        <taxon>Suessiales</taxon>
        <taxon>Symbiodiniaceae</taxon>
        <taxon>Symbiodinium</taxon>
    </lineage>
</organism>
<dbReference type="Proteomes" id="UP000604046">
    <property type="component" value="Unassembled WGS sequence"/>
</dbReference>
<dbReference type="InterPro" id="IPR042541">
    <property type="entry name" value="BART_sf"/>
</dbReference>
<dbReference type="Gene3D" id="1.20.1520.10">
    <property type="entry name" value="ADP-ribosylation factor-like 2-binding protein, domain"/>
    <property type="match status" value="1"/>
</dbReference>
<name>A0A812UT47_9DINO</name>
<dbReference type="InterPro" id="IPR023379">
    <property type="entry name" value="BART_dom"/>
</dbReference>
<evidence type="ECO:0000256" key="4">
    <source>
        <dbReference type="ARBA" id="ARBA00023069"/>
    </source>
</evidence>
<evidence type="ECO:0000256" key="3">
    <source>
        <dbReference type="ARBA" id="ARBA00022490"/>
    </source>
</evidence>
<dbReference type="EMBL" id="CAJNDS010002779">
    <property type="protein sequence ID" value="CAE7594391.1"/>
    <property type="molecule type" value="Genomic_DNA"/>
</dbReference>
<gene>
    <name evidence="7" type="ORF">SNAT2548_LOCUS33833</name>
</gene>
<keyword evidence="3" id="KW-0963">Cytoplasm</keyword>
<sequence length="222" mass="25118">MWYAWQLRQLKYFGETEGCLVVLVAPHRGGHLRMNEAAACLVDWQLAPFLRGLCEPPFAREVRDFVDRHAAAFAAPCRDGSCPLRWTQLHEEYSALFERQLKAVVQEEGFSLEDFREHMAQLREFAALRAPDDYLPGCEPSFIPPSPGIRVSEFWDFLEALTASKNFHSFKEVMQAAAQRPLEARGYPSSLVSLVPKSREDLVYELAQAEPGQADASTTLRG</sequence>
<dbReference type="AlphaFoldDB" id="A0A812UT47"/>
<evidence type="ECO:0000313" key="8">
    <source>
        <dbReference type="Proteomes" id="UP000604046"/>
    </source>
</evidence>
<dbReference type="GO" id="GO:0005737">
    <property type="term" value="C:cytoplasm"/>
    <property type="evidence" value="ECO:0007669"/>
    <property type="project" value="UniProtKB-SubCell"/>
</dbReference>
<accession>A0A812UT47</accession>
<dbReference type="Pfam" id="PF11527">
    <property type="entry name" value="ARL2_Bind_BART"/>
    <property type="match status" value="1"/>
</dbReference>
<feature type="domain" description="BART" evidence="6">
    <location>
        <begin position="50"/>
        <end position="121"/>
    </location>
</feature>